<keyword evidence="4" id="KW-1133">Transmembrane helix</keyword>
<dbReference type="InterPro" id="IPR029063">
    <property type="entry name" value="SAM-dependent_MTases_sf"/>
</dbReference>
<sequence length="263" mass="29800">MAKTHLLRQFNKTPPAIVALLIQIASLSFIALVLTVLWQVFKVKLSLPVTLLFHAALTLLLTRCFNLAWWWCVMQPLLPLAIVAMLALALPPFLYFLIFSFLLFFYWSTFRTQVPYFPSTPKVWATVEKLLPQKRPISFVDIGSGLGGLVLYLAKRNPESQFAGVEIAPLPWLLSYLRTLGKRKSPQFLRANYEALNFSDFDVIFAYLSPAAMPGLWAKAKQEMQAGSLLISYEFPIVGVDADQIICPENSRINGVKVYLWIL</sequence>
<gene>
    <name evidence="5" type="ORF">S2091_2381</name>
</gene>
<dbReference type="RefSeq" id="WP_105532072.1">
    <property type="nucleotide sequence ID" value="NZ_PUGF01000010.1"/>
</dbReference>
<dbReference type="InterPro" id="IPR026170">
    <property type="entry name" value="FAM173A/B"/>
</dbReference>
<dbReference type="Proteomes" id="UP000237839">
    <property type="component" value="Unassembled WGS sequence"/>
</dbReference>
<evidence type="ECO:0000256" key="1">
    <source>
        <dbReference type="ARBA" id="ARBA00022603"/>
    </source>
</evidence>
<accession>A0A2S9GZ05</accession>
<dbReference type="SUPFAM" id="SSF53335">
    <property type="entry name" value="S-adenosyl-L-methionine-dependent methyltransferases"/>
    <property type="match status" value="1"/>
</dbReference>
<dbReference type="EMBL" id="PUGF01000010">
    <property type="protein sequence ID" value="PRC92964.1"/>
    <property type="molecule type" value="Genomic_DNA"/>
</dbReference>
<dbReference type="PANTHER" id="PTHR13610:SF9">
    <property type="entry name" value="FI06469P"/>
    <property type="match status" value="1"/>
</dbReference>
<keyword evidence="4" id="KW-0812">Transmembrane</keyword>
<feature type="transmembrane region" description="Helical" evidence="4">
    <location>
        <begin position="77"/>
        <end position="107"/>
    </location>
</feature>
<dbReference type="GO" id="GO:0032259">
    <property type="term" value="P:methylation"/>
    <property type="evidence" value="ECO:0007669"/>
    <property type="project" value="UniProtKB-KW"/>
</dbReference>
<feature type="transmembrane region" description="Helical" evidence="4">
    <location>
        <begin position="49"/>
        <end position="71"/>
    </location>
</feature>
<keyword evidence="6" id="KW-1185">Reference proteome</keyword>
<protein>
    <submittedName>
        <fullName evidence="5">Putative methyltransferase</fullName>
    </submittedName>
</protein>
<keyword evidence="4" id="KW-0472">Membrane</keyword>
<keyword evidence="2 5" id="KW-0808">Transferase</keyword>
<reference evidence="5 6" key="1">
    <citation type="submission" date="2018-02" db="EMBL/GenBank/DDBJ databases">
        <title>Solimicrobium silvestre gen. nov., sp. nov., isolated from alpine forest soil.</title>
        <authorList>
            <person name="Margesin R."/>
            <person name="Albuquerque L."/>
            <person name="Zhang D.-C."/>
            <person name="Froufe H.J.C."/>
            <person name="Severino R."/>
            <person name="Roxo I."/>
            <person name="Egas C."/>
            <person name="Da Costa M.S."/>
        </authorList>
    </citation>
    <scope>NUCLEOTIDE SEQUENCE [LARGE SCALE GENOMIC DNA]</scope>
    <source>
        <strain evidence="5 6">S20-91</strain>
    </source>
</reference>
<evidence type="ECO:0000256" key="2">
    <source>
        <dbReference type="ARBA" id="ARBA00022679"/>
    </source>
</evidence>
<proteinExistence type="predicted"/>
<feature type="transmembrane region" description="Helical" evidence="4">
    <location>
        <begin position="16"/>
        <end position="37"/>
    </location>
</feature>
<dbReference type="AlphaFoldDB" id="A0A2S9GZ05"/>
<evidence type="ECO:0000313" key="6">
    <source>
        <dbReference type="Proteomes" id="UP000237839"/>
    </source>
</evidence>
<comment type="caution">
    <text evidence="5">The sequence shown here is derived from an EMBL/GenBank/DDBJ whole genome shotgun (WGS) entry which is preliminary data.</text>
</comment>
<keyword evidence="3" id="KW-0949">S-adenosyl-L-methionine</keyword>
<evidence type="ECO:0000256" key="3">
    <source>
        <dbReference type="ARBA" id="ARBA00022691"/>
    </source>
</evidence>
<evidence type="ECO:0000313" key="5">
    <source>
        <dbReference type="EMBL" id="PRC92964.1"/>
    </source>
</evidence>
<evidence type="ECO:0000256" key="4">
    <source>
        <dbReference type="SAM" id="Phobius"/>
    </source>
</evidence>
<name>A0A2S9GZ05_9BURK</name>
<dbReference type="PANTHER" id="PTHR13610">
    <property type="entry name" value="METHYLTRANSFERASE DOMAIN-CONTAINING PROTEIN"/>
    <property type="match status" value="1"/>
</dbReference>
<dbReference type="Gene3D" id="3.40.50.150">
    <property type="entry name" value="Vaccinia Virus protein VP39"/>
    <property type="match status" value="1"/>
</dbReference>
<keyword evidence="1 5" id="KW-0489">Methyltransferase</keyword>
<dbReference type="GO" id="GO:0016279">
    <property type="term" value="F:protein-lysine N-methyltransferase activity"/>
    <property type="evidence" value="ECO:0007669"/>
    <property type="project" value="InterPro"/>
</dbReference>
<organism evidence="5 6">
    <name type="scientific">Solimicrobium silvestre</name>
    <dbReference type="NCBI Taxonomy" id="2099400"/>
    <lineage>
        <taxon>Bacteria</taxon>
        <taxon>Pseudomonadati</taxon>
        <taxon>Pseudomonadota</taxon>
        <taxon>Betaproteobacteria</taxon>
        <taxon>Burkholderiales</taxon>
        <taxon>Oxalobacteraceae</taxon>
        <taxon>Solimicrobium</taxon>
    </lineage>
</organism>
<dbReference type="OrthoDB" id="5611641at2"/>